<sequence length="160" mass="18996">MKLNVQYIHLSKIKPDYTIKLTDHVKMLKNRMWDSMHMLVVKRDKEDGFSIISGNDRYEFLTKHTKNKYALCMVDENPRKTDMKNWLQNLRGEGKKQDKKFIKKMSPAALSIIKRFVKENPRFRELPLSKQLKVLLLAVRYKKTVITSMKSKVTDLLHND</sequence>
<proteinExistence type="predicted"/>
<comment type="caution">
    <text evidence="1">The sequence shown here is derived from an EMBL/GenBank/DDBJ whole genome shotgun (WGS) entry which is preliminary data.</text>
</comment>
<gene>
    <name evidence="1" type="ORF">ABID52_003183</name>
</gene>
<evidence type="ECO:0000313" key="2">
    <source>
        <dbReference type="Proteomes" id="UP001549097"/>
    </source>
</evidence>
<accession>A0ABV2LQ16</accession>
<dbReference type="RefSeq" id="WP_198766351.1">
    <property type="nucleotide sequence ID" value="NZ_JAEACF010000001.1"/>
</dbReference>
<keyword evidence="2" id="KW-1185">Reference proteome</keyword>
<name>A0ABV2LQ16_9BACL</name>
<evidence type="ECO:0008006" key="3">
    <source>
        <dbReference type="Google" id="ProtNLM"/>
    </source>
</evidence>
<dbReference type="Proteomes" id="UP001549097">
    <property type="component" value="Unassembled WGS sequence"/>
</dbReference>
<protein>
    <recommendedName>
        <fullName evidence="3">ParB/Sulfiredoxin domain-containing protein</fullName>
    </recommendedName>
</protein>
<reference evidence="1 2" key="1">
    <citation type="submission" date="2024-06" db="EMBL/GenBank/DDBJ databases">
        <title>Genomic Encyclopedia of Type Strains, Phase IV (KMG-IV): sequencing the most valuable type-strain genomes for metagenomic binning, comparative biology and taxonomic classification.</title>
        <authorList>
            <person name="Goeker M."/>
        </authorList>
    </citation>
    <scope>NUCLEOTIDE SEQUENCE [LARGE SCALE GENOMIC DNA]</scope>
    <source>
        <strain evidence="1 2">DSM 100124</strain>
    </source>
</reference>
<organism evidence="1 2">
    <name type="scientific">Fictibacillus halophilus</name>
    <dbReference type="NCBI Taxonomy" id="1610490"/>
    <lineage>
        <taxon>Bacteria</taxon>
        <taxon>Bacillati</taxon>
        <taxon>Bacillota</taxon>
        <taxon>Bacilli</taxon>
        <taxon>Bacillales</taxon>
        <taxon>Fictibacillaceae</taxon>
        <taxon>Fictibacillus</taxon>
    </lineage>
</organism>
<evidence type="ECO:0000313" key="1">
    <source>
        <dbReference type="EMBL" id="MET3729602.1"/>
    </source>
</evidence>
<dbReference type="EMBL" id="JBEPMP010000001">
    <property type="protein sequence ID" value="MET3729602.1"/>
    <property type="molecule type" value="Genomic_DNA"/>
</dbReference>